<reference evidence="1 2" key="1">
    <citation type="submission" date="2017-06" db="EMBL/GenBank/DDBJ databases">
        <authorList>
            <person name="Kim H.J."/>
            <person name="Triplett B.A."/>
        </authorList>
    </citation>
    <scope>NUCLEOTIDE SEQUENCE [LARGE SCALE GENOMIC DNA]</scope>
    <source>
        <strain evidence="1 2">DSM 44715</strain>
    </source>
</reference>
<protein>
    <submittedName>
        <fullName evidence="1">Uncharacterized protein</fullName>
    </submittedName>
</protein>
<evidence type="ECO:0000313" key="1">
    <source>
        <dbReference type="EMBL" id="SNS15767.1"/>
    </source>
</evidence>
<dbReference type="AlphaFoldDB" id="A0A239C6A4"/>
<proteinExistence type="predicted"/>
<evidence type="ECO:0000313" key="2">
    <source>
        <dbReference type="Proteomes" id="UP000198318"/>
    </source>
</evidence>
<keyword evidence="2" id="KW-1185">Reference proteome</keyword>
<sequence length="128" mass="13490">MTPETHLDRLGEDLRLAGWSTVRRYDRPLPLLRVFSPALPEVGESVWVKPGVGGVPWFIASTGDPLSPCHDLLGARIEVSARLAPFTAVAPAGLVGGSDDSQAAYGSVRLMGVRAICRASSGKRGPAV</sequence>
<dbReference type="EMBL" id="FZOR01000001">
    <property type="protein sequence ID" value="SNS15767.1"/>
    <property type="molecule type" value="Genomic_DNA"/>
</dbReference>
<dbReference type="Proteomes" id="UP000198318">
    <property type="component" value="Unassembled WGS sequence"/>
</dbReference>
<organism evidence="1 2">
    <name type="scientific">Actinomadura meyerae</name>
    <dbReference type="NCBI Taxonomy" id="240840"/>
    <lineage>
        <taxon>Bacteria</taxon>
        <taxon>Bacillati</taxon>
        <taxon>Actinomycetota</taxon>
        <taxon>Actinomycetes</taxon>
        <taxon>Streptosporangiales</taxon>
        <taxon>Thermomonosporaceae</taxon>
        <taxon>Actinomadura</taxon>
    </lineage>
</organism>
<accession>A0A239C6A4</accession>
<gene>
    <name evidence="1" type="ORF">SAMN05443665_1001253</name>
</gene>
<name>A0A239C6A4_9ACTN</name>